<organism evidence="2 3">
    <name type="scientific">Cytobacillus purgationiresistens</name>
    <dbReference type="NCBI Taxonomy" id="863449"/>
    <lineage>
        <taxon>Bacteria</taxon>
        <taxon>Bacillati</taxon>
        <taxon>Bacillota</taxon>
        <taxon>Bacilli</taxon>
        <taxon>Bacillales</taxon>
        <taxon>Bacillaceae</taxon>
        <taxon>Cytobacillus</taxon>
    </lineage>
</organism>
<gene>
    <name evidence="2" type="ORF">J2S17_000059</name>
</gene>
<dbReference type="RefSeq" id="WP_307470769.1">
    <property type="nucleotide sequence ID" value="NZ_JAUSUB010000001.1"/>
</dbReference>
<keyword evidence="3" id="KW-1185">Reference proteome</keyword>
<evidence type="ECO:0000313" key="2">
    <source>
        <dbReference type="EMBL" id="MDQ0268190.1"/>
    </source>
</evidence>
<feature type="compositionally biased region" description="Basic and acidic residues" evidence="1">
    <location>
        <begin position="1"/>
        <end position="13"/>
    </location>
</feature>
<name>A0ABU0ADL3_9BACI</name>
<evidence type="ECO:0000256" key="1">
    <source>
        <dbReference type="SAM" id="MobiDB-lite"/>
    </source>
</evidence>
<comment type="caution">
    <text evidence="2">The sequence shown here is derived from an EMBL/GenBank/DDBJ whole genome shotgun (WGS) entry which is preliminary data.</text>
</comment>
<accession>A0ABU0ADL3</accession>
<dbReference type="EMBL" id="JAUSUB010000001">
    <property type="protein sequence ID" value="MDQ0268190.1"/>
    <property type="molecule type" value="Genomic_DNA"/>
</dbReference>
<sequence length="103" mass="11986">MPKKAAESIEPKDAANNQAAEKDKEIAELNHMLAAVLTYLSDEEVEEIDIEYLLTHTEGLREWWDQYRETNKKQIEEEIKQSLGGLSLKELESIRETIKERNK</sequence>
<protein>
    <submittedName>
        <fullName evidence="2">Uncharacterized protein</fullName>
    </submittedName>
</protein>
<feature type="region of interest" description="Disordered" evidence="1">
    <location>
        <begin position="1"/>
        <end position="21"/>
    </location>
</feature>
<evidence type="ECO:0000313" key="3">
    <source>
        <dbReference type="Proteomes" id="UP001238088"/>
    </source>
</evidence>
<reference evidence="2 3" key="1">
    <citation type="submission" date="2023-07" db="EMBL/GenBank/DDBJ databases">
        <title>Genomic Encyclopedia of Type Strains, Phase IV (KMG-IV): sequencing the most valuable type-strain genomes for metagenomic binning, comparative biology and taxonomic classification.</title>
        <authorList>
            <person name="Goeker M."/>
        </authorList>
    </citation>
    <scope>NUCLEOTIDE SEQUENCE [LARGE SCALE GENOMIC DNA]</scope>
    <source>
        <strain evidence="2 3">DSM 23494</strain>
    </source>
</reference>
<dbReference type="Proteomes" id="UP001238088">
    <property type="component" value="Unassembled WGS sequence"/>
</dbReference>
<proteinExistence type="predicted"/>